<reference evidence="1" key="1">
    <citation type="submission" date="2020-05" db="EMBL/GenBank/DDBJ databases">
        <authorList>
            <person name="Chiriac C."/>
            <person name="Salcher M."/>
            <person name="Ghai R."/>
            <person name="Kavagutti S V."/>
        </authorList>
    </citation>
    <scope>NUCLEOTIDE SEQUENCE</scope>
</reference>
<gene>
    <name evidence="1" type="ORF">UFOPK2589_00493</name>
</gene>
<sequence>MTIMGFSDTLQRRVRLGSWQDQKISTYKKILEALEKHEWDDASALAEYFVDEAGVCWHLYRQWLSDLEGFLRDQGTTQADIDSIYANLKEVTRLPDGSIFDSKAMWDRMNGLIKDVVAASNAHDAEKATALMIEAKEVWRQTHDRDVDATYCFMSETAERYGDDAIPRMYERVLLPLFAWRYEKFDIDKHPWDEGLETLMYVACEAMRGHMVGPERTGDFELEEFPDRFALRFDPCGSGGRTVRGDDIEGTPPRMEAPYNWRASQKESDWNHYKKNVSLYCAHCVILMEHMAIDRFGYPVRVVDPPTYPDTNPDPELRQKCQWLMFKDPTQVPEEFYTRSGRTKPTEFGSKAHGVVDLPDPSTFGMPGTG</sequence>
<organism evidence="1">
    <name type="scientific">freshwater metagenome</name>
    <dbReference type="NCBI Taxonomy" id="449393"/>
    <lineage>
        <taxon>unclassified sequences</taxon>
        <taxon>metagenomes</taxon>
        <taxon>ecological metagenomes</taxon>
    </lineage>
</organism>
<dbReference type="AlphaFoldDB" id="A0A6J6PE94"/>
<accession>A0A6J6PE94</accession>
<evidence type="ECO:0000313" key="1">
    <source>
        <dbReference type="EMBL" id="CAB4694788.1"/>
    </source>
</evidence>
<name>A0A6J6PE94_9ZZZZ</name>
<proteinExistence type="predicted"/>
<dbReference type="EMBL" id="CAEZXT010000020">
    <property type="protein sequence ID" value="CAB4694788.1"/>
    <property type="molecule type" value="Genomic_DNA"/>
</dbReference>
<protein>
    <submittedName>
        <fullName evidence="1">Unannotated protein</fullName>
    </submittedName>
</protein>